<evidence type="ECO:0000256" key="1">
    <source>
        <dbReference type="SAM" id="Coils"/>
    </source>
</evidence>
<dbReference type="EMBL" id="WTPW01000363">
    <property type="protein sequence ID" value="KAF0519589.1"/>
    <property type="molecule type" value="Genomic_DNA"/>
</dbReference>
<gene>
    <name evidence="3" type="ORF">F8M41_016590</name>
</gene>
<keyword evidence="4" id="KW-1185">Reference proteome</keyword>
<keyword evidence="2" id="KW-0472">Membrane</keyword>
<dbReference type="AlphaFoldDB" id="A0A8H4EMI4"/>
<comment type="caution">
    <text evidence="3">The sequence shown here is derived from an EMBL/GenBank/DDBJ whole genome shotgun (WGS) entry which is preliminary data.</text>
</comment>
<evidence type="ECO:0000313" key="3">
    <source>
        <dbReference type="EMBL" id="KAF0519589.1"/>
    </source>
</evidence>
<dbReference type="OrthoDB" id="2352140at2759"/>
<evidence type="ECO:0000256" key="2">
    <source>
        <dbReference type="SAM" id="Phobius"/>
    </source>
</evidence>
<organism evidence="3 4">
    <name type="scientific">Gigaspora margarita</name>
    <dbReference type="NCBI Taxonomy" id="4874"/>
    <lineage>
        <taxon>Eukaryota</taxon>
        <taxon>Fungi</taxon>
        <taxon>Fungi incertae sedis</taxon>
        <taxon>Mucoromycota</taxon>
        <taxon>Glomeromycotina</taxon>
        <taxon>Glomeromycetes</taxon>
        <taxon>Diversisporales</taxon>
        <taxon>Gigasporaceae</taxon>
        <taxon>Gigaspora</taxon>
    </lineage>
</organism>
<keyword evidence="2" id="KW-0812">Transmembrane</keyword>
<dbReference type="Proteomes" id="UP000439903">
    <property type="component" value="Unassembled WGS sequence"/>
</dbReference>
<sequence length="758" mass="89007">MASNSDKSYVEISVEDTPDKNQNKKILEFVCSPNLKHVAALHENNDISFWSIIDQGKLSTDGKPIHIGNIRTNEKIDAISDDEYVSIRKIFAISDNKQVSISLDRTDPYNFKIFDLETKEEIKLTFSDWQKEIDFLSFIENGNIIMVNAKYCRAYVFFIKIFITPKGKLIIFNDTIYEIIMWDIEDLSIKTRILMDWNYIPESIKISDDEELLLVYARNYEAKETYFYVFSTETGINLSYFKTPLVIDKFKLIASQKGERLLYIAGEQYYLMDPYIPINPIDASDLFEKIEENFNQIQEPYLILSDKIIYFINGKLSIKELVPDNSDDWIKYLRKELRDDYSITAPSKKTIDIITELITNKNYNPDKKNFDGKILKWELESDDKSVKLTVVDYNFSKKKRNNNKKQLDILPSLKNVNSKNYIVHCEILENDDLITITRIGRILPVSSYETICKNLDIKFGDKELFNMFLRINIRDEFYLTCYGRDLMKTLIEQKDDKWIRYLGQYCINKCLQRDTRNYMISKISLLSIIFESFNGLSENHPAFMTSVLSLIEFVIPSTIVNPKSTSSHLSKYGRYYHLYNTSFIDILTSIFWDRWISSWNFLDLAAILSTTATSIDWLKNGSAPTWAITFTTLFTEIKFILFFRSWKFFGIYLAMIMNTVDKVISFVLIFGLFTLAFAHSLHLLLRSESEIFQEVLQLPEEKNEEKFKELHIFKETENEKLKELHILKEIEKTIKDLPVLKQDIKELKESIEVMKTNK</sequence>
<evidence type="ECO:0000313" key="4">
    <source>
        <dbReference type="Proteomes" id="UP000439903"/>
    </source>
</evidence>
<protein>
    <submittedName>
        <fullName evidence="3">Transient receptor potential cation channel subfamily V member 4-like</fullName>
    </submittedName>
</protein>
<proteinExistence type="predicted"/>
<dbReference type="SUPFAM" id="SSF82171">
    <property type="entry name" value="DPP6 N-terminal domain-like"/>
    <property type="match status" value="1"/>
</dbReference>
<keyword evidence="3" id="KW-0675">Receptor</keyword>
<keyword evidence="1" id="KW-0175">Coiled coil</keyword>
<feature type="transmembrane region" description="Helical" evidence="2">
    <location>
        <begin position="663"/>
        <end position="685"/>
    </location>
</feature>
<reference evidence="3 4" key="1">
    <citation type="journal article" date="2019" name="Environ. Microbiol.">
        <title>At the nexus of three kingdoms: the genome of the mycorrhizal fungus Gigaspora margarita provides insights into plant, endobacterial and fungal interactions.</title>
        <authorList>
            <person name="Venice F."/>
            <person name="Ghignone S."/>
            <person name="Salvioli di Fossalunga A."/>
            <person name="Amselem J."/>
            <person name="Novero M."/>
            <person name="Xianan X."/>
            <person name="Sedzielewska Toro K."/>
            <person name="Morin E."/>
            <person name="Lipzen A."/>
            <person name="Grigoriev I.V."/>
            <person name="Henrissat B."/>
            <person name="Martin F.M."/>
            <person name="Bonfante P."/>
        </authorList>
    </citation>
    <scope>NUCLEOTIDE SEQUENCE [LARGE SCALE GENOMIC DNA]</scope>
    <source>
        <strain evidence="3 4">BEG34</strain>
    </source>
</reference>
<feature type="coiled-coil region" evidence="1">
    <location>
        <begin position="730"/>
        <end position="757"/>
    </location>
</feature>
<name>A0A8H4EMI4_GIGMA</name>
<keyword evidence="2" id="KW-1133">Transmembrane helix</keyword>
<accession>A0A8H4EMI4</accession>